<feature type="domain" description="Gfo/Idh/MocA-like oxidoreductase C-terminal" evidence="3">
    <location>
        <begin position="134"/>
        <end position="323"/>
    </location>
</feature>
<sequence length="326" mass="36761">MLKAIQVGVGGFGLSWFELLQSYQQAEVVAIVDPLETNVQAALKRANRSVLSFDSLAEAIEKVEADFVLIVTPPTTHADLAKTAIKAKLHVMMEKPLTDTLEEGKALLAFTNAHAQKVMVSQNYRYHPQIQTIKALLDQQVIGKVEYGDYYFNRATRFGGWRDEYADILLQDMAIHHFDILRFLLEKEAVEVTAASFRPSWSWFKGMPNAHVEILFEEEVRISYTGRWAGKGRKTPWNGELRLVGEKGAIELVDDRVYVYKAEEDEPTEIQLKTSLLPDRLLSLDAFVAAIHHDTVPPTSIEDNVKSLELTWAAIEAAKSGKKWTC</sequence>
<dbReference type="Pfam" id="PF01408">
    <property type="entry name" value="GFO_IDH_MocA"/>
    <property type="match status" value="1"/>
</dbReference>
<dbReference type="PANTHER" id="PTHR43377">
    <property type="entry name" value="BILIVERDIN REDUCTASE A"/>
    <property type="match status" value="1"/>
</dbReference>
<gene>
    <name evidence="4" type="ORF">CHH72_09195</name>
</gene>
<reference evidence="4 5" key="1">
    <citation type="submission" date="2017-07" db="EMBL/GenBank/DDBJ databases">
        <title>Isolation and whole genome analysis of endospore-forming bacteria from heroin.</title>
        <authorList>
            <person name="Kalinowski J."/>
            <person name="Ahrens B."/>
            <person name="Al-Dilaimi A."/>
            <person name="Winkler A."/>
            <person name="Wibberg D."/>
            <person name="Schleenbecker U."/>
            <person name="Ruckert C."/>
            <person name="Wolfel R."/>
            <person name="Grass G."/>
        </authorList>
    </citation>
    <scope>NUCLEOTIDE SEQUENCE [LARGE SCALE GENOMIC DNA]</scope>
    <source>
        <strain evidence="4 5">7539</strain>
    </source>
</reference>
<dbReference type="Gene3D" id="3.30.360.10">
    <property type="entry name" value="Dihydrodipicolinate Reductase, domain 2"/>
    <property type="match status" value="1"/>
</dbReference>
<dbReference type="SUPFAM" id="SSF51735">
    <property type="entry name" value="NAD(P)-binding Rossmann-fold domains"/>
    <property type="match status" value="1"/>
</dbReference>
<comment type="similarity">
    <text evidence="1">Belongs to the Gfo/Idh/MocA family.</text>
</comment>
<dbReference type="Pfam" id="PF02894">
    <property type="entry name" value="GFO_IDH_MocA_C"/>
    <property type="match status" value="1"/>
</dbReference>
<evidence type="ECO:0000313" key="4">
    <source>
        <dbReference type="EMBL" id="PAE89191.1"/>
    </source>
</evidence>
<feature type="domain" description="Gfo/Idh/MocA-like oxidoreductase N-terminal" evidence="2">
    <location>
        <begin position="7"/>
        <end position="120"/>
    </location>
</feature>
<dbReference type="InterPro" id="IPR004104">
    <property type="entry name" value="Gfo/Idh/MocA-like_OxRdtase_C"/>
</dbReference>
<evidence type="ECO:0000256" key="1">
    <source>
        <dbReference type="ARBA" id="ARBA00010928"/>
    </source>
</evidence>
<dbReference type="SUPFAM" id="SSF55347">
    <property type="entry name" value="Glyceraldehyde-3-phosphate dehydrogenase-like, C-terminal domain"/>
    <property type="match status" value="1"/>
</dbReference>
<evidence type="ECO:0008006" key="6">
    <source>
        <dbReference type="Google" id="ProtNLM"/>
    </source>
</evidence>
<dbReference type="InterPro" id="IPR036291">
    <property type="entry name" value="NAD(P)-bd_dom_sf"/>
</dbReference>
<organism evidence="4 5">
    <name type="scientific">Shouchella clausii</name>
    <name type="common">Alkalihalobacillus clausii</name>
    <dbReference type="NCBI Taxonomy" id="79880"/>
    <lineage>
        <taxon>Bacteria</taxon>
        <taxon>Bacillati</taxon>
        <taxon>Bacillota</taxon>
        <taxon>Bacilli</taxon>
        <taxon>Bacillales</taxon>
        <taxon>Bacillaceae</taxon>
        <taxon>Shouchella</taxon>
    </lineage>
</organism>
<protein>
    <recommendedName>
        <fullName evidence="6">Gfo/Idh/MocA family oxidoreductase</fullName>
    </recommendedName>
</protein>
<accession>A0A268P0K4</accession>
<evidence type="ECO:0000259" key="3">
    <source>
        <dbReference type="Pfam" id="PF02894"/>
    </source>
</evidence>
<dbReference type="GO" id="GO:0000166">
    <property type="term" value="F:nucleotide binding"/>
    <property type="evidence" value="ECO:0007669"/>
    <property type="project" value="InterPro"/>
</dbReference>
<dbReference type="InterPro" id="IPR000683">
    <property type="entry name" value="Gfo/Idh/MocA-like_OxRdtase_N"/>
</dbReference>
<dbReference type="Proteomes" id="UP000216207">
    <property type="component" value="Unassembled WGS sequence"/>
</dbReference>
<dbReference type="AlphaFoldDB" id="A0A268P0K4"/>
<dbReference type="Gene3D" id="3.40.50.720">
    <property type="entry name" value="NAD(P)-binding Rossmann-like Domain"/>
    <property type="match status" value="1"/>
</dbReference>
<dbReference type="EMBL" id="NPCC01000010">
    <property type="protein sequence ID" value="PAE89191.1"/>
    <property type="molecule type" value="Genomic_DNA"/>
</dbReference>
<evidence type="ECO:0000313" key="5">
    <source>
        <dbReference type="Proteomes" id="UP000216207"/>
    </source>
</evidence>
<evidence type="ECO:0000259" key="2">
    <source>
        <dbReference type="Pfam" id="PF01408"/>
    </source>
</evidence>
<name>A0A268P0K4_SHOCL</name>
<dbReference type="PANTHER" id="PTHR43377:SF1">
    <property type="entry name" value="BILIVERDIN REDUCTASE A"/>
    <property type="match status" value="1"/>
</dbReference>
<comment type="caution">
    <text evidence="4">The sequence shown here is derived from an EMBL/GenBank/DDBJ whole genome shotgun (WGS) entry which is preliminary data.</text>
</comment>
<dbReference type="RefSeq" id="WP_095326459.1">
    <property type="nucleotide sequence ID" value="NZ_NPCC01000010.1"/>
</dbReference>
<dbReference type="InterPro" id="IPR051450">
    <property type="entry name" value="Gfo/Idh/MocA_Oxidoreductases"/>
</dbReference>
<proteinExistence type="inferred from homology"/>